<feature type="region of interest" description="Disordered" evidence="3">
    <location>
        <begin position="160"/>
        <end position="182"/>
    </location>
</feature>
<reference evidence="4" key="1">
    <citation type="submission" date="2025-08" db="UniProtKB">
        <authorList>
            <consortium name="Ensembl"/>
        </authorList>
    </citation>
    <scope>IDENTIFICATION</scope>
</reference>
<evidence type="ECO:0000256" key="3">
    <source>
        <dbReference type="SAM" id="MobiDB-lite"/>
    </source>
</evidence>
<dbReference type="SMART" id="SM00150">
    <property type="entry name" value="SPEC"/>
    <property type="match status" value="4"/>
</dbReference>
<evidence type="ECO:0000313" key="4">
    <source>
        <dbReference type="Ensembl" id="ENSNMLP00000023803.1"/>
    </source>
</evidence>
<dbReference type="PANTHER" id="PTHR11915">
    <property type="entry name" value="SPECTRIN/FILAMIN RELATED CYTOSKELETAL PROTEIN"/>
    <property type="match status" value="1"/>
</dbReference>
<keyword evidence="5" id="KW-1185">Reference proteome</keyword>
<evidence type="ECO:0000256" key="2">
    <source>
        <dbReference type="ARBA" id="ARBA00023203"/>
    </source>
</evidence>
<dbReference type="SUPFAM" id="SSF46966">
    <property type="entry name" value="Spectrin repeat"/>
    <property type="match status" value="3"/>
</dbReference>
<dbReference type="Pfam" id="PF00435">
    <property type="entry name" value="Spectrin"/>
    <property type="match status" value="4"/>
</dbReference>
<dbReference type="Gene3D" id="1.20.58.60">
    <property type="match status" value="6"/>
</dbReference>
<protein>
    <submittedName>
        <fullName evidence="4">Uncharacterized protein</fullName>
    </submittedName>
</protein>
<organism evidence="4 5">
    <name type="scientific">Neogobius melanostomus</name>
    <name type="common">round goby</name>
    <dbReference type="NCBI Taxonomy" id="47308"/>
    <lineage>
        <taxon>Eukaryota</taxon>
        <taxon>Metazoa</taxon>
        <taxon>Chordata</taxon>
        <taxon>Craniata</taxon>
        <taxon>Vertebrata</taxon>
        <taxon>Euteleostomi</taxon>
        <taxon>Actinopterygii</taxon>
        <taxon>Neopterygii</taxon>
        <taxon>Teleostei</taxon>
        <taxon>Neoteleostei</taxon>
        <taxon>Acanthomorphata</taxon>
        <taxon>Gobiaria</taxon>
        <taxon>Gobiiformes</taxon>
        <taxon>Gobioidei</taxon>
        <taxon>Gobiidae</taxon>
        <taxon>Benthophilinae</taxon>
        <taxon>Neogobiini</taxon>
        <taxon>Neogobius</taxon>
    </lineage>
</organism>
<dbReference type="FunFam" id="1.20.58.60:FF:000049">
    <property type="entry name" value="Spectrin beta chain"/>
    <property type="match status" value="1"/>
</dbReference>
<dbReference type="Proteomes" id="UP000694523">
    <property type="component" value="Unplaced"/>
</dbReference>
<dbReference type="FunFam" id="1.20.58.60:FF:000033">
    <property type="entry name" value="Spectrin beta chain"/>
    <property type="match status" value="1"/>
</dbReference>
<reference evidence="4" key="2">
    <citation type="submission" date="2025-09" db="UniProtKB">
        <authorList>
            <consortium name="Ensembl"/>
        </authorList>
    </citation>
    <scope>IDENTIFICATION</scope>
</reference>
<dbReference type="GO" id="GO:0003779">
    <property type="term" value="F:actin binding"/>
    <property type="evidence" value="ECO:0007669"/>
    <property type="project" value="UniProtKB-KW"/>
</dbReference>
<dbReference type="Ensembl" id="ENSNMLT00000026638.1">
    <property type="protein sequence ID" value="ENSNMLP00000023803.1"/>
    <property type="gene ID" value="ENSNMLG00000015316.1"/>
</dbReference>
<evidence type="ECO:0000313" key="5">
    <source>
        <dbReference type="Proteomes" id="UP000694523"/>
    </source>
</evidence>
<accession>A0A8C6TPS7</accession>
<dbReference type="InterPro" id="IPR002017">
    <property type="entry name" value="Spectrin_repeat"/>
</dbReference>
<sequence>MPATLPEAEEQLSLHDALREDINNHDEDYLRVRDTGVQVTAGQEHDPQYQELEKRLKGFDRGWVELQKMWDNRKNVLDQALGFQQFLRDAKAVEAILNNQEYTLAHIDKPDNLAGAEKALKKHEDFVSTMGANEDKIDGAVQAGQRLVDGNNLHSAKVQEKMDSIRDRSDKNKRRAQEVSGKLKDNRDLQHFLQNTQDLTVWINEKMLTAQDTSYDEARNLHSKWLKHQAFMAELASNKDWLNKVDQEGQELMESKPEFEPIVKERLAKLHELWDKLESTAEEKARLLFDANRSELFDQSLGDIRKWLGELRQQLKSGTDEDVRDLTKANILLKKHQVWGHLSRAAGPKVRLSAAPHPLEQRKGKLEAAKAVHQFYRDLADELLWIEERMPLAMSQEHGHNLQTVQMLLKKNQTLQKEIEGHQPRVDEVLERGRQDPEQLKELETSWDRLQDEMDKRRDRLNDSDKAQQYYNDADEAEAWIGEQELYMIADEKAKVGREKKVTSSRTSTFHLGTLSFG</sequence>
<dbReference type="AlphaFoldDB" id="A0A8C6TPS7"/>
<keyword evidence="1" id="KW-0677">Repeat</keyword>
<proteinExistence type="predicted"/>
<dbReference type="InterPro" id="IPR018159">
    <property type="entry name" value="Spectrin/alpha-actinin"/>
</dbReference>
<name>A0A8C6TPS7_9GOBI</name>
<dbReference type="CDD" id="cd00176">
    <property type="entry name" value="SPEC"/>
    <property type="match status" value="2"/>
</dbReference>
<keyword evidence="2" id="KW-0009">Actin-binding</keyword>
<evidence type="ECO:0000256" key="1">
    <source>
        <dbReference type="ARBA" id="ARBA00022737"/>
    </source>
</evidence>